<evidence type="ECO:0000256" key="7">
    <source>
        <dbReference type="ARBA" id="ARBA00023136"/>
    </source>
</evidence>
<evidence type="ECO:0000256" key="3">
    <source>
        <dbReference type="ARBA" id="ARBA00022448"/>
    </source>
</evidence>
<dbReference type="PANTHER" id="PTHR30047">
    <property type="entry name" value="HIGH-AFFINITY CHOLINE TRANSPORT PROTEIN-RELATED"/>
    <property type="match status" value="1"/>
</dbReference>
<feature type="transmembrane region" description="Helical" evidence="8">
    <location>
        <begin position="262"/>
        <end position="282"/>
    </location>
</feature>
<protein>
    <submittedName>
        <fullName evidence="9">BCCT family betaine/carnitine transporter</fullName>
    </submittedName>
</protein>
<dbReference type="InterPro" id="IPR018093">
    <property type="entry name" value="BCCT_CS"/>
</dbReference>
<keyword evidence="5 8" id="KW-0812">Transmembrane</keyword>
<comment type="caution">
    <text evidence="9">The sequence shown here is derived from an EMBL/GenBank/DDBJ whole genome shotgun (WGS) entry which is preliminary data.</text>
</comment>
<name>A0ABV2KQT4_9BACI</name>
<dbReference type="PANTHER" id="PTHR30047:SF7">
    <property type="entry name" value="HIGH-AFFINITY CHOLINE TRANSPORT PROTEIN"/>
    <property type="match status" value="1"/>
</dbReference>
<keyword evidence="3" id="KW-0813">Transport</keyword>
<feature type="transmembrane region" description="Helical" evidence="8">
    <location>
        <begin position="398"/>
        <end position="425"/>
    </location>
</feature>
<dbReference type="PROSITE" id="PS01303">
    <property type="entry name" value="BCCT"/>
    <property type="match status" value="1"/>
</dbReference>
<evidence type="ECO:0000256" key="4">
    <source>
        <dbReference type="ARBA" id="ARBA00022475"/>
    </source>
</evidence>
<dbReference type="NCBIfam" id="TIGR00842">
    <property type="entry name" value="bcct"/>
    <property type="match status" value="1"/>
</dbReference>
<evidence type="ECO:0000256" key="8">
    <source>
        <dbReference type="SAM" id="Phobius"/>
    </source>
</evidence>
<evidence type="ECO:0000256" key="2">
    <source>
        <dbReference type="ARBA" id="ARBA00005658"/>
    </source>
</evidence>
<feature type="transmembrane region" description="Helical" evidence="8">
    <location>
        <begin position="190"/>
        <end position="209"/>
    </location>
</feature>
<feature type="transmembrane region" description="Helical" evidence="8">
    <location>
        <begin position="454"/>
        <end position="472"/>
    </location>
</feature>
<organism evidence="9 10">
    <name type="scientific">Alkalibacillus flavidus</name>
    <dbReference type="NCBI Taxonomy" id="546021"/>
    <lineage>
        <taxon>Bacteria</taxon>
        <taxon>Bacillati</taxon>
        <taxon>Bacillota</taxon>
        <taxon>Bacilli</taxon>
        <taxon>Bacillales</taxon>
        <taxon>Bacillaceae</taxon>
        <taxon>Alkalibacillus</taxon>
    </lineage>
</organism>
<dbReference type="Proteomes" id="UP001549167">
    <property type="component" value="Unassembled WGS sequence"/>
</dbReference>
<dbReference type="RefSeq" id="WP_354218283.1">
    <property type="nucleotide sequence ID" value="NZ_JBEPMX010000001.1"/>
</dbReference>
<proteinExistence type="inferred from homology"/>
<evidence type="ECO:0000313" key="10">
    <source>
        <dbReference type="Proteomes" id="UP001549167"/>
    </source>
</evidence>
<dbReference type="InterPro" id="IPR000060">
    <property type="entry name" value="BCCT_transptr"/>
</dbReference>
<reference evidence="9 10" key="1">
    <citation type="submission" date="2024-06" db="EMBL/GenBank/DDBJ databases">
        <title>Genomic Encyclopedia of Type Strains, Phase IV (KMG-IV): sequencing the most valuable type-strain genomes for metagenomic binning, comparative biology and taxonomic classification.</title>
        <authorList>
            <person name="Goeker M."/>
        </authorList>
    </citation>
    <scope>NUCLEOTIDE SEQUENCE [LARGE SCALE GENOMIC DNA]</scope>
    <source>
        <strain evidence="9 10">DSM 23520</strain>
    </source>
</reference>
<comment type="subcellular location">
    <subcellularLocation>
        <location evidence="1">Cell membrane</location>
        <topology evidence="1">Multi-pass membrane protein</topology>
    </subcellularLocation>
</comment>
<dbReference type="EMBL" id="JBEPMX010000001">
    <property type="protein sequence ID" value="MET3681951.1"/>
    <property type="molecule type" value="Genomic_DNA"/>
</dbReference>
<evidence type="ECO:0000313" key="9">
    <source>
        <dbReference type="EMBL" id="MET3681951.1"/>
    </source>
</evidence>
<feature type="transmembrane region" description="Helical" evidence="8">
    <location>
        <begin position="48"/>
        <end position="67"/>
    </location>
</feature>
<evidence type="ECO:0000256" key="6">
    <source>
        <dbReference type="ARBA" id="ARBA00022989"/>
    </source>
</evidence>
<dbReference type="Pfam" id="PF02028">
    <property type="entry name" value="BCCT"/>
    <property type="match status" value="1"/>
</dbReference>
<keyword evidence="10" id="KW-1185">Reference proteome</keyword>
<accession>A0ABV2KQT4</accession>
<evidence type="ECO:0000256" key="5">
    <source>
        <dbReference type="ARBA" id="ARBA00022692"/>
    </source>
</evidence>
<keyword evidence="4" id="KW-1003">Cell membrane</keyword>
<gene>
    <name evidence="9" type="ORF">ABID56_000030</name>
</gene>
<keyword evidence="6 8" id="KW-1133">Transmembrane helix</keyword>
<feature type="transmembrane region" description="Helical" evidence="8">
    <location>
        <begin position="353"/>
        <end position="378"/>
    </location>
</feature>
<feature type="transmembrane region" description="Helical" evidence="8">
    <location>
        <begin position="229"/>
        <end position="250"/>
    </location>
</feature>
<sequence length="540" mass="60597">MKTRLIDWPTFIISFVVILGVVIPLIIFPEAGSELVGQLNDFVSHRFGFLYLLMGLAIFFFLIFVAFSQNGQVKLGEEEEPPEFSTPAWAGMLFSAGIGSSILYWGTIEWAFYYQGPPFGIDPTESQLETIQWASTYGIFHWGPIAWAIYALPAVPMSYFFYVRKKPIIKISETLRPLLKGYADTMIGKIIDVLFIFGLLGGAGTTLALGTPLISRGISDLTGFPDDMLLRTIVLLVVTVIFAISAYVGLKEGIKRLSNLNLGLSIVLLIIVLVTGPTLFILETTTNSIGLILDNFFHMSTWTEPFAMVQGIEETGFPEAWTVFYWAWWLVYAPFVGLFIARISRGRTIRQVIIGSMVYGSIGCLLFFGIMGNFGLFLQLSGEYDVVNMLNEQGAPAAVIAIINQLPFSSVMVAIFVFLSVVFLATTFDSSSYILASVTQKRLEGDEPLRWNRMFWAFTICLLPLTLMYLGGLETLQTASIVGGFPLIFIMFLIAWSFMKTSTRDLIIDEQYEPKTIILDMKNIREKLKRRRKKKPNDEE</sequence>
<feature type="transmembrane region" description="Helical" evidence="8">
    <location>
        <begin position="323"/>
        <end position="341"/>
    </location>
</feature>
<evidence type="ECO:0000256" key="1">
    <source>
        <dbReference type="ARBA" id="ARBA00004651"/>
    </source>
</evidence>
<feature type="transmembrane region" description="Helical" evidence="8">
    <location>
        <begin position="7"/>
        <end position="28"/>
    </location>
</feature>
<feature type="transmembrane region" description="Helical" evidence="8">
    <location>
        <begin position="478"/>
        <end position="498"/>
    </location>
</feature>
<feature type="transmembrane region" description="Helical" evidence="8">
    <location>
        <begin position="139"/>
        <end position="162"/>
    </location>
</feature>
<keyword evidence="7 8" id="KW-0472">Membrane</keyword>
<comment type="similarity">
    <text evidence="2">Belongs to the BCCT transporter (TC 2.A.15) family.</text>
</comment>
<feature type="transmembrane region" description="Helical" evidence="8">
    <location>
        <begin position="88"/>
        <end position="108"/>
    </location>
</feature>